<dbReference type="AlphaFoldDB" id="A0AAD7HBM5"/>
<feature type="non-terminal residue" evidence="1">
    <location>
        <position position="1"/>
    </location>
</feature>
<organism evidence="1 2">
    <name type="scientific">Mycena metata</name>
    <dbReference type="NCBI Taxonomy" id="1033252"/>
    <lineage>
        <taxon>Eukaryota</taxon>
        <taxon>Fungi</taxon>
        <taxon>Dikarya</taxon>
        <taxon>Basidiomycota</taxon>
        <taxon>Agaricomycotina</taxon>
        <taxon>Agaricomycetes</taxon>
        <taxon>Agaricomycetidae</taxon>
        <taxon>Agaricales</taxon>
        <taxon>Marasmiineae</taxon>
        <taxon>Mycenaceae</taxon>
        <taxon>Mycena</taxon>
    </lineage>
</organism>
<keyword evidence="2" id="KW-1185">Reference proteome</keyword>
<gene>
    <name evidence="1" type="ORF">B0H16DRAFT_1339273</name>
</gene>
<sequence>VCAICLGLHNQVSKCRSPTLWNGGVARCHRDERGRLTNADGVNICLNFQRSDGCSGRAGPRHIHECSGCGAPNHGAATCPYRANL</sequence>
<comment type="caution">
    <text evidence="1">The sequence shown here is derived from an EMBL/GenBank/DDBJ whole genome shotgun (WGS) entry which is preliminary data.</text>
</comment>
<evidence type="ECO:0000313" key="1">
    <source>
        <dbReference type="EMBL" id="KAJ7716153.1"/>
    </source>
</evidence>
<reference evidence="1" key="1">
    <citation type="submission" date="2023-03" db="EMBL/GenBank/DDBJ databases">
        <title>Massive genome expansion in bonnet fungi (Mycena s.s.) driven by repeated elements and novel gene families across ecological guilds.</title>
        <authorList>
            <consortium name="Lawrence Berkeley National Laboratory"/>
            <person name="Harder C.B."/>
            <person name="Miyauchi S."/>
            <person name="Viragh M."/>
            <person name="Kuo A."/>
            <person name="Thoen E."/>
            <person name="Andreopoulos B."/>
            <person name="Lu D."/>
            <person name="Skrede I."/>
            <person name="Drula E."/>
            <person name="Henrissat B."/>
            <person name="Morin E."/>
            <person name="Kohler A."/>
            <person name="Barry K."/>
            <person name="LaButti K."/>
            <person name="Morin E."/>
            <person name="Salamov A."/>
            <person name="Lipzen A."/>
            <person name="Mereny Z."/>
            <person name="Hegedus B."/>
            <person name="Baldrian P."/>
            <person name="Stursova M."/>
            <person name="Weitz H."/>
            <person name="Taylor A."/>
            <person name="Grigoriev I.V."/>
            <person name="Nagy L.G."/>
            <person name="Martin F."/>
            <person name="Kauserud H."/>
        </authorList>
    </citation>
    <scope>NUCLEOTIDE SEQUENCE</scope>
    <source>
        <strain evidence="1">CBHHK182m</strain>
    </source>
</reference>
<evidence type="ECO:0000313" key="2">
    <source>
        <dbReference type="Proteomes" id="UP001215598"/>
    </source>
</evidence>
<dbReference type="Proteomes" id="UP001215598">
    <property type="component" value="Unassembled WGS sequence"/>
</dbReference>
<protein>
    <submittedName>
        <fullName evidence="1">Uncharacterized protein</fullName>
    </submittedName>
</protein>
<dbReference type="EMBL" id="JARKIB010000296">
    <property type="protein sequence ID" value="KAJ7716153.1"/>
    <property type="molecule type" value="Genomic_DNA"/>
</dbReference>
<proteinExistence type="predicted"/>
<name>A0AAD7HBM5_9AGAR</name>
<accession>A0AAD7HBM5</accession>